<dbReference type="EMBL" id="OX459123">
    <property type="protein sequence ID" value="CAI9111086.1"/>
    <property type="molecule type" value="Genomic_DNA"/>
</dbReference>
<dbReference type="AlphaFoldDB" id="A0AAV1DT81"/>
<evidence type="ECO:0000313" key="4">
    <source>
        <dbReference type="Proteomes" id="UP001161247"/>
    </source>
</evidence>
<keyword evidence="4" id="KW-1185">Reference proteome</keyword>
<organism evidence="3 4">
    <name type="scientific">Oldenlandia corymbosa var. corymbosa</name>
    <dbReference type="NCBI Taxonomy" id="529605"/>
    <lineage>
        <taxon>Eukaryota</taxon>
        <taxon>Viridiplantae</taxon>
        <taxon>Streptophyta</taxon>
        <taxon>Embryophyta</taxon>
        <taxon>Tracheophyta</taxon>
        <taxon>Spermatophyta</taxon>
        <taxon>Magnoliopsida</taxon>
        <taxon>eudicotyledons</taxon>
        <taxon>Gunneridae</taxon>
        <taxon>Pentapetalae</taxon>
        <taxon>asterids</taxon>
        <taxon>lamiids</taxon>
        <taxon>Gentianales</taxon>
        <taxon>Rubiaceae</taxon>
        <taxon>Rubioideae</taxon>
        <taxon>Spermacoceae</taxon>
        <taxon>Hedyotis-Oldenlandia complex</taxon>
        <taxon>Oldenlandia</taxon>
    </lineage>
</organism>
<feature type="region of interest" description="Disordered" evidence="1">
    <location>
        <begin position="31"/>
        <end position="97"/>
    </location>
</feature>
<protein>
    <submittedName>
        <fullName evidence="3">OLC1v1011222C1</fullName>
    </submittedName>
</protein>
<evidence type="ECO:0000313" key="3">
    <source>
        <dbReference type="EMBL" id="CAI9111086.1"/>
    </source>
</evidence>
<proteinExistence type="predicted"/>
<gene>
    <name evidence="3" type="ORF">OLC1_LOCUS18592</name>
</gene>
<feature type="compositionally biased region" description="Low complexity" evidence="1">
    <location>
        <begin position="44"/>
        <end position="56"/>
    </location>
</feature>
<feature type="signal peptide" evidence="2">
    <location>
        <begin position="1"/>
        <end position="22"/>
    </location>
</feature>
<accession>A0AAV1DT81</accession>
<name>A0AAV1DT81_OLDCO</name>
<feature type="compositionally biased region" description="Low complexity" evidence="1">
    <location>
        <begin position="88"/>
        <end position="97"/>
    </location>
</feature>
<evidence type="ECO:0000256" key="2">
    <source>
        <dbReference type="SAM" id="SignalP"/>
    </source>
</evidence>
<evidence type="ECO:0000256" key="1">
    <source>
        <dbReference type="SAM" id="MobiDB-lite"/>
    </source>
</evidence>
<reference evidence="3" key="1">
    <citation type="submission" date="2023-03" db="EMBL/GenBank/DDBJ databases">
        <authorList>
            <person name="Julca I."/>
        </authorList>
    </citation>
    <scope>NUCLEOTIDE SEQUENCE</scope>
</reference>
<dbReference type="Proteomes" id="UP001161247">
    <property type="component" value="Chromosome 6"/>
</dbReference>
<feature type="compositionally biased region" description="Basic residues" evidence="1">
    <location>
        <begin position="57"/>
        <end position="71"/>
    </location>
</feature>
<sequence length="167" mass="18158">MASKSLLFLLAFVLLVSTQVMSTEEEIFTQNNQHHHASAPTPAPGHSKSHSPSPKKAPSHAPKKAPTHPPKRAPAYPPKMAPMHSPKHAPTYPPKAAAPAYAPTHPNHGNCVDLCVKYCKNGKQAKRPCVKTCVPCCDVHRCVPGHNKKCANWGQQVHYHGRPVNCP</sequence>
<keyword evidence="2" id="KW-0732">Signal</keyword>
<feature type="chain" id="PRO_5043438122" evidence="2">
    <location>
        <begin position="23"/>
        <end position="167"/>
    </location>
</feature>